<name>A0A1K2I214_9HYPH</name>
<dbReference type="AlphaFoldDB" id="A0A1K2I214"/>
<dbReference type="PANTHER" id="PTHR39323:SF1">
    <property type="entry name" value="BLR1149 PROTEIN"/>
    <property type="match status" value="1"/>
</dbReference>
<gene>
    <name evidence="1" type="ORF">SAMN02983003_3437</name>
</gene>
<dbReference type="PIRSF" id="PIRSF000887">
    <property type="entry name" value="Pesterase_MJ0037"/>
    <property type="match status" value="1"/>
</dbReference>
<dbReference type="Proteomes" id="UP000183447">
    <property type="component" value="Unassembled WGS sequence"/>
</dbReference>
<evidence type="ECO:0000313" key="2">
    <source>
        <dbReference type="Proteomes" id="UP000183447"/>
    </source>
</evidence>
<proteinExistence type="predicted"/>
<evidence type="ECO:0000313" key="1">
    <source>
        <dbReference type="EMBL" id="SFZ86259.1"/>
    </source>
</evidence>
<dbReference type="InterPro" id="IPR024173">
    <property type="entry name" value="Pesterase_MJ0037-like"/>
</dbReference>
<reference evidence="1 2" key="1">
    <citation type="submission" date="2016-11" db="EMBL/GenBank/DDBJ databases">
        <authorList>
            <person name="Jaros S."/>
            <person name="Januszkiewicz K."/>
            <person name="Wedrychowicz H."/>
        </authorList>
    </citation>
    <scope>NUCLEOTIDE SEQUENCE [LARGE SCALE GENOMIC DNA]</scope>
    <source>
        <strain evidence="1 2">ATCC 23634</strain>
    </source>
</reference>
<keyword evidence="2" id="KW-1185">Reference proteome</keyword>
<organism evidence="1 2">
    <name type="scientific">Devosia enhydra</name>
    <dbReference type="NCBI Taxonomy" id="665118"/>
    <lineage>
        <taxon>Bacteria</taxon>
        <taxon>Pseudomonadati</taxon>
        <taxon>Pseudomonadota</taxon>
        <taxon>Alphaproteobacteria</taxon>
        <taxon>Hyphomicrobiales</taxon>
        <taxon>Devosiaceae</taxon>
        <taxon>Devosia</taxon>
    </lineage>
</organism>
<sequence>MRAERASKDEAGYQETDTVMLRFAGETFEPLPSGALFWRAENALLVADLHLEKFSSYARRGQLLPPYDTAMTLRRLAADVARTGASHVVALGDSFHRDEGVETLLPADRARLGDLTARADFTWLAGNHDPRPHALGGTCRPVLSLRGLTLAHEPRRAQPGLVAGHLHPAAHVHINGRSVRRPCFVHDGRLMILPAYGAATGAINILGPAFTGLFDHAGLEVVMLGRDRLYPVGRRRLVLG</sequence>
<dbReference type="NCBIfam" id="TIGR04123">
    <property type="entry name" value="P_estr_lig_assc"/>
    <property type="match status" value="1"/>
</dbReference>
<dbReference type="STRING" id="665118.SAMN02983003_3437"/>
<accession>A0A1K2I214</accession>
<dbReference type="PANTHER" id="PTHR39323">
    <property type="entry name" value="BLR1149 PROTEIN"/>
    <property type="match status" value="1"/>
</dbReference>
<protein>
    <submittedName>
        <fullName evidence="1">Putative phosphoesterase</fullName>
    </submittedName>
</protein>
<dbReference type="InterPro" id="IPR026336">
    <property type="entry name" value="PdeM-like"/>
</dbReference>
<dbReference type="SUPFAM" id="SSF56300">
    <property type="entry name" value="Metallo-dependent phosphatases"/>
    <property type="match status" value="1"/>
</dbReference>
<dbReference type="InterPro" id="IPR029052">
    <property type="entry name" value="Metallo-depent_PP-like"/>
</dbReference>
<dbReference type="EMBL" id="FPKU01000003">
    <property type="protein sequence ID" value="SFZ86259.1"/>
    <property type="molecule type" value="Genomic_DNA"/>
</dbReference>
<dbReference type="Gene3D" id="3.60.21.10">
    <property type="match status" value="1"/>
</dbReference>